<proteinExistence type="predicted"/>
<evidence type="ECO:0000259" key="1">
    <source>
        <dbReference type="Pfam" id="PF00534"/>
    </source>
</evidence>
<dbReference type="Pfam" id="PF13439">
    <property type="entry name" value="Glyco_transf_4"/>
    <property type="match status" value="1"/>
</dbReference>
<dbReference type="GO" id="GO:0016757">
    <property type="term" value="F:glycosyltransferase activity"/>
    <property type="evidence" value="ECO:0007669"/>
    <property type="project" value="InterPro"/>
</dbReference>
<evidence type="ECO:0000259" key="2">
    <source>
        <dbReference type="Pfam" id="PF13439"/>
    </source>
</evidence>
<evidence type="ECO:0000313" key="3">
    <source>
        <dbReference type="EMBL" id="NER12165.1"/>
    </source>
</evidence>
<dbReference type="RefSeq" id="WP_163605198.1">
    <property type="nucleotide sequence ID" value="NZ_JAABOO010000001.1"/>
</dbReference>
<evidence type="ECO:0000313" key="4">
    <source>
        <dbReference type="Proteomes" id="UP000468581"/>
    </source>
</evidence>
<dbReference type="InterPro" id="IPR001296">
    <property type="entry name" value="Glyco_trans_1"/>
</dbReference>
<dbReference type="Proteomes" id="UP000468581">
    <property type="component" value="Unassembled WGS sequence"/>
</dbReference>
<name>A0A6P0UG02_9FLAO</name>
<sequence>MKVIQIIDSLEAGGAERMALNTANLLAENGIDSYLCATRKEGSLKNLISDKTAYLFLDKKRTLDLSAIFRLKHYIKSNNIGIIHAHSSSFFIAGMVKMIYPKVRVVWHNHYGNSEHLSGGKYRLLKYISSKFNAIIAVNRKLATWAEKKLKHKYVVYLPNFVKTSPEREITFLKGTEGKRIVCLANLRREKDHITLLKAFKAFHKDFPLWTLHLIGKDFGDRYSEEIRHYVKQNKLNEDVFFYGSVNDVSHTLSQCEIGVLSSNFEGLPLALLEYGLNKLAVIVTDVGECKAVIKDEKNGFVIDPGNDNELRVKLEELAGNPLLISKKADNFNNHILNKYGKEQFFNKLTQVYESL</sequence>
<gene>
    <name evidence="3" type="ORF">GWK08_01810</name>
</gene>
<dbReference type="PANTHER" id="PTHR12526">
    <property type="entry name" value="GLYCOSYLTRANSFERASE"/>
    <property type="match status" value="1"/>
</dbReference>
<reference evidence="3 4" key="1">
    <citation type="submission" date="2020-01" db="EMBL/GenBank/DDBJ databases">
        <title>Leptobacterium flavescens.</title>
        <authorList>
            <person name="Wang G."/>
        </authorList>
    </citation>
    <scope>NUCLEOTIDE SEQUENCE [LARGE SCALE GENOMIC DNA]</scope>
    <source>
        <strain evidence="3 4">KCTC 22160</strain>
    </source>
</reference>
<dbReference type="Gene3D" id="3.40.50.2000">
    <property type="entry name" value="Glycogen Phosphorylase B"/>
    <property type="match status" value="2"/>
</dbReference>
<dbReference type="EMBL" id="JAABOO010000001">
    <property type="protein sequence ID" value="NER12165.1"/>
    <property type="molecule type" value="Genomic_DNA"/>
</dbReference>
<dbReference type="SUPFAM" id="SSF53756">
    <property type="entry name" value="UDP-Glycosyltransferase/glycogen phosphorylase"/>
    <property type="match status" value="1"/>
</dbReference>
<dbReference type="AlphaFoldDB" id="A0A6P0UG02"/>
<dbReference type="CDD" id="cd03811">
    <property type="entry name" value="GT4_GT28_WabH-like"/>
    <property type="match status" value="1"/>
</dbReference>
<accession>A0A6P0UG02</accession>
<feature type="domain" description="Glycosyl transferase family 1" evidence="1">
    <location>
        <begin position="175"/>
        <end position="332"/>
    </location>
</feature>
<organism evidence="3 4">
    <name type="scientific">Leptobacterium flavescens</name>
    <dbReference type="NCBI Taxonomy" id="472055"/>
    <lineage>
        <taxon>Bacteria</taxon>
        <taxon>Pseudomonadati</taxon>
        <taxon>Bacteroidota</taxon>
        <taxon>Flavobacteriia</taxon>
        <taxon>Flavobacteriales</taxon>
        <taxon>Flavobacteriaceae</taxon>
        <taxon>Leptobacterium</taxon>
    </lineage>
</organism>
<feature type="domain" description="Glycosyltransferase subfamily 4-like N-terminal" evidence="2">
    <location>
        <begin position="13"/>
        <end position="164"/>
    </location>
</feature>
<dbReference type="InterPro" id="IPR028098">
    <property type="entry name" value="Glyco_trans_4-like_N"/>
</dbReference>
<comment type="caution">
    <text evidence="3">The sequence shown here is derived from an EMBL/GenBank/DDBJ whole genome shotgun (WGS) entry which is preliminary data.</text>
</comment>
<protein>
    <submittedName>
        <fullName evidence="3">Glycosyltransferase</fullName>
    </submittedName>
</protein>
<dbReference type="Pfam" id="PF00534">
    <property type="entry name" value="Glycos_transf_1"/>
    <property type="match status" value="1"/>
</dbReference>
<dbReference type="PANTHER" id="PTHR12526:SF630">
    <property type="entry name" value="GLYCOSYLTRANSFERASE"/>
    <property type="match status" value="1"/>
</dbReference>
<keyword evidence="3" id="KW-0808">Transferase</keyword>
<keyword evidence="4" id="KW-1185">Reference proteome</keyword>